<organism evidence="1 2">
    <name type="scientific">Xanthomonas campestris pv. phaseoli</name>
    <dbReference type="NCBI Taxonomy" id="317013"/>
    <lineage>
        <taxon>Bacteria</taxon>
        <taxon>Pseudomonadati</taxon>
        <taxon>Pseudomonadota</taxon>
        <taxon>Gammaproteobacteria</taxon>
        <taxon>Lysobacterales</taxon>
        <taxon>Lysobacteraceae</taxon>
        <taxon>Xanthomonas</taxon>
    </lineage>
</organism>
<name>A0A7Z7J4D3_XANCH</name>
<protein>
    <submittedName>
        <fullName evidence="1">Uncharacterized protein</fullName>
    </submittedName>
</protein>
<dbReference type="Proteomes" id="UP000234345">
    <property type="component" value="Unassembled WGS sequence"/>
</dbReference>
<comment type="caution">
    <text evidence="1">The sequence shown here is derived from an EMBL/GenBank/DDBJ whole genome shotgun (WGS) entry which is preliminary data.</text>
</comment>
<gene>
    <name evidence="1" type="ORF">XFF6991_460068</name>
</gene>
<proteinExistence type="predicted"/>
<accession>A0A7Z7J4D3</accession>
<reference evidence="1 2" key="1">
    <citation type="submission" date="2017-10" db="EMBL/GenBank/DDBJ databases">
        <authorList>
            <person name="Regsiter A."/>
            <person name="William W."/>
        </authorList>
    </citation>
    <scope>NUCLEOTIDE SEQUENCE [LARGE SCALE GENOMIC DNA]</scope>
    <source>
        <strain evidence="1 2">CFBP6991</strain>
    </source>
</reference>
<dbReference type="EMBL" id="OCZC01000073">
    <property type="protein sequence ID" value="SOO25513.1"/>
    <property type="molecule type" value="Genomic_DNA"/>
</dbReference>
<dbReference type="AlphaFoldDB" id="A0A7Z7J4D3"/>
<evidence type="ECO:0000313" key="2">
    <source>
        <dbReference type="Proteomes" id="UP000234345"/>
    </source>
</evidence>
<evidence type="ECO:0000313" key="1">
    <source>
        <dbReference type="EMBL" id="SOO25513.1"/>
    </source>
</evidence>
<sequence>MVVCDTCTSLSQFQMAARGAVTGTNVNSEVLVVNPVTEQAIWISVLPRSGGGTRSQVSKDSPKEVLPGEPIILPESGGIIRGKQKLESLEAAAAPGYDFLNRDLTPDEKAEVGAVIKLSGKDTIIVLPPDDGSGYFSSYNGTIAEGTKLYVFNRVAESNGGLLKIALASRIRQLLKNRLAAYFGKQSRVCSVYNNGDSVCWQIDLACPSCNTSINGTAKDVRGNILPSTGGEPIGGEGLTVVNTPPNVNYGPAGGTASKSEVWLFCSYIGGKIVSCYIQKF</sequence>